<dbReference type="eggNOG" id="ENOG502N60U">
    <property type="taxonomic scope" value="Archaea"/>
</dbReference>
<keyword evidence="1" id="KW-0472">Membrane</keyword>
<keyword evidence="3" id="KW-1185">Reference proteome</keyword>
<feature type="transmembrane region" description="Helical" evidence="1">
    <location>
        <begin position="15"/>
        <end position="35"/>
    </location>
</feature>
<keyword evidence="1" id="KW-1133">Transmembrane helix</keyword>
<protein>
    <submittedName>
        <fullName evidence="2">Uncharacterized protein</fullName>
    </submittedName>
</protein>
<keyword evidence="1" id="KW-0812">Transmembrane</keyword>
<gene>
    <name evidence="2" type="ORF">C496_04590</name>
</gene>
<reference evidence="2 3" key="1">
    <citation type="journal article" date="2014" name="PLoS Genet.">
        <title>Phylogenetically driven sequencing of extremely halophilic archaea reveals strategies for static and dynamic osmo-response.</title>
        <authorList>
            <person name="Becker E.A."/>
            <person name="Seitzer P.M."/>
            <person name="Tritt A."/>
            <person name="Larsen D."/>
            <person name="Krusor M."/>
            <person name="Yao A.I."/>
            <person name="Wu D."/>
            <person name="Madern D."/>
            <person name="Eisen J.A."/>
            <person name="Darling A.E."/>
            <person name="Facciotti M.T."/>
        </authorList>
    </citation>
    <scope>NUCLEOTIDE SEQUENCE [LARGE SCALE GENOMIC DNA]</scope>
    <source>
        <strain evidence="2 3">GA33</strain>
    </source>
</reference>
<name>L9W590_9EURY</name>
<dbReference type="Proteomes" id="UP000011599">
    <property type="component" value="Unassembled WGS sequence"/>
</dbReference>
<evidence type="ECO:0000313" key="2">
    <source>
        <dbReference type="EMBL" id="ELY44644.1"/>
    </source>
</evidence>
<dbReference type="AlphaFoldDB" id="L9W590"/>
<comment type="caution">
    <text evidence="2">The sequence shown here is derived from an EMBL/GenBank/DDBJ whole genome shotgun (WGS) entry which is preliminary data.</text>
</comment>
<proteinExistence type="predicted"/>
<feature type="transmembrane region" description="Helical" evidence="1">
    <location>
        <begin position="47"/>
        <end position="67"/>
    </location>
</feature>
<accession>L9W590</accession>
<evidence type="ECO:0000313" key="3">
    <source>
        <dbReference type="Proteomes" id="UP000011599"/>
    </source>
</evidence>
<sequence>MPSLDGFKTWFDYDILITAFAVVLVVAFVGLERFVGVAGRLPLEHPTFALAVTGVGFGVVLVLLWVASRLNTQQ</sequence>
<dbReference type="EMBL" id="AOHW01000012">
    <property type="protein sequence ID" value="ELY44644.1"/>
    <property type="molecule type" value="Genomic_DNA"/>
</dbReference>
<evidence type="ECO:0000256" key="1">
    <source>
        <dbReference type="SAM" id="Phobius"/>
    </source>
</evidence>
<dbReference type="PATRIC" id="fig|1114856.3.peg.953"/>
<dbReference type="RefSeq" id="WP_006088676.1">
    <property type="nucleotide sequence ID" value="NZ_AOHW01000012.1"/>
</dbReference>
<organism evidence="2 3">
    <name type="scientific">Natronorubrum tibetense GA33</name>
    <dbReference type="NCBI Taxonomy" id="1114856"/>
    <lineage>
        <taxon>Archaea</taxon>
        <taxon>Methanobacteriati</taxon>
        <taxon>Methanobacteriota</taxon>
        <taxon>Stenosarchaea group</taxon>
        <taxon>Halobacteria</taxon>
        <taxon>Halobacteriales</taxon>
        <taxon>Natrialbaceae</taxon>
        <taxon>Natronorubrum</taxon>
    </lineage>
</organism>